<dbReference type="InterPro" id="IPR029063">
    <property type="entry name" value="SAM-dependent_MTases_sf"/>
</dbReference>
<evidence type="ECO:0000259" key="10">
    <source>
        <dbReference type="PROSITE" id="PS51038"/>
    </source>
</evidence>
<feature type="compositionally biased region" description="Acidic residues" evidence="9">
    <location>
        <begin position="1289"/>
        <end position="1299"/>
    </location>
</feature>
<dbReference type="PANTHER" id="PTHR10629:SF54">
    <property type="entry name" value="DNA METHYLTRANSFERASE DIM-2"/>
    <property type="match status" value="1"/>
</dbReference>
<dbReference type="PROSITE" id="PS51679">
    <property type="entry name" value="SAM_MT_C5"/>
    <property type="match status" value="1"/>
</dbReference>
<feature type="compositionally biased region" description="Low complexity" evidence="9">
    <location>
        <begin position="1222"/>
        <end position="1236"/>
    </location>
</feature>
<dbReference type="Pfam" id="PF25423">
    <property type="entry name" value="DUF7893"/>
    <property type="match status" value="1"/>
</dbReference>
<name>A0A0F8A3K2_9HYPO</name>
<proteinExistence type="inferred from homology"/>
<accession>A0A0F8A3K2</accession>
<dbReference type="PROSITE" id="PS00094">
    <property type="entry name" value="C5_MTASE_1"/>
    <property type="match status" value="1"/>
</dbReference>
<comment type="subcellular location">
    <subcellularLocation>
        <location evidence="1">Nucleus</location>
    </subcellularLocation>
</comment>
<dbReference type="Gene3D" id="2.30.30.490">
    <property type="match status" value="1"/>
</dbReference>
<dbReference type="Gene3D" id="3.90.120.10">
    <property type="entry name" value="DNA Methylase, subunit A, domain 2"/>
    <property type="match status" value="1"/>
</dbReference>
<evidence type="ECO:0000256" key="7">
    <source>
        <dbReference type="ARBA" id="ARBA00023242"/>
    </source>
</evidence>
<dbReference type="GO" id="GO:0032259">
    <property type="term" value="P:methylation"/>
    <property type="evidence" value="ECO:0007669"/>
    <property type="project" value="UniProtKB-KW"/>
</dbReference>
<dbReference type="GO" id="GO:0044027">
    <property type="term" value="P:negative regulation of gene expression via chromosomal CpG island methylation"/>
    <property type="evidence" value="ECO:0007669"/>
    <property type="project" value="TreeGrafter"/>
</dbReference>
<dbReference type="Pfam" id="PF00145">
    <property type="entry name" value="DNA_methylase"/>
    <property type="match status" value="1"/>
</dbReference>
<evidence type="ECO:0000256" key="6">
    <source>
        <dbReference type="ARBA" id="ARBA00023125"/>
    </source>
</evidence>
<evidence type="ECO:0000256" key="8">
    <source>
        <dbReference type="PROSITE-ProRule" id="PRU01016"/>
    </source>
</evidence>
<dbReference type="GO" id="GO:0005634">
    <property type="term" value="C:nucleus"/>
    <property type="evidence" value="ECO:0007669"/>
    <property type="project" value="UniProtKB-SubCell"/>
</dbReference>
<dbReference type="Proteomes" id="UP000054481">
    <property type="component" value="Unassembled WGS sequence"/>
</dbReference>
<feature type="region of interest" description="Disordered" evidence="9">
    <location>
        <begin position="1212"/>
        <end position="1247"/>
    </location>
</feature>
<comment type="similarity">
    <text evidence="8">Belongs to the class I-like SAM-binding methyltransferase superfamily. C5-methyltransferase family.</text>
</comment>
<feature type="domain" description="BAH" evidence="10">
    <location>
        <begin position="453"/>
        <end position="583"/>
    </location>
</feature>
<evidence type="ECO:0000256" key="1">
    <source>
        <dbReference type="ARBA" id="ARBA00004123"/>
    </source>
</evidence>
<evidence type="ECO:0000256" key="2">
    <source>
        <dbReference type="ARBA" id="ARBA00011975"/>
    </source>
</evidence>
<keyword evidence="12" id="KW-1185">Reference proteome</keyword>
<dbReference type="InterPro" id="IPR001025">
    <property type="entry name" value="BAH_dom"/>
</dbReference>
<dbReference type="SUPFAM" id="SSF53335">
    <property type="entry name" value="S-adenosyl-L-methionine-dependent methyltransferases"/>
    <property type="match status" value="1"/>
</dbReference>
<dbReference type="Gene3D" id="3.40.50.150">
    <property type="entry name" value="Vaccinia Virus protein VP39"/>
    <property type="match status" value="1"/>
</dbReference>
<evidence type="ECO:0000256" key="9">
    <source>
        <dbReference type="SAM" id="MobiDB-lite"/>
    </source>
</evidence>
<keyword evidence="5 8" id="KW-0949">S-adenosyl-L-methionine</keyword>
<organism evidence="11 12">
    <name type="scientific">Hirsutella minnesotensis 3608</name>
    <dbReference type="NCBI Taxonomy" id="1043627"/>
    <lineage>
        <taxon>Eukaryota</taxon>
        <taxon>Fungi</taxon>
        <taxon>Dikarya</taxon>
        <taxon>Ascomycota</taxon>
        <taxon>Pezizomycotina</taxon>
        <taxon>Sordariomycetes</taxon>
        <taxon>Hypocreomycetidae</taxon>
        <taxon>Hypocreales</taxon>
        <taxon>Ophiocordycipitaceae</taxon>
        <taxon>Hirsutella</taxon>
    </lineage>
</organism>
<evidence type="ECO:0000256" key="5">
    <source>
        <dbReference type="ARBA" id="ARBA00022691"/>
    </source>
</evidence>
<dbReference type="EC" id="2.1.1.37" evidence="2"/>
<dbReference type="InterPro" id="IPR057215">
    <property type="entry name" value="DUF7893"/>
</dbReference>
<dbReference type="EMBL" id="KQ030556">
    <property type="protein sequence ID" value="KJZ71974.1"/>
    <property type="molecule type" value="Genomic_DNA"/>
</dbReference>
<dbReference type="InterPro" id="IPR001525">
    <property type="entry name" value="C5_MeTfrase"/>
</dbReference>
<dbReference type="GO" id="GO:0003682">
    <property type="term" value="F:chromatin binding"/>
    <property type="evidence" value="ECO:0007669"/>
    <property type="project" value="InterPro"/>
</dbReference>
<reference evidence="11 12" key="1">
    <citation type="journal article" date="2014" name="Genome Biol. Evol.">
        <title>Comparative genomics and transcriptomics analyses reveal divergent lifestyle features of nematode endoparasitic fungus Hirsutella minnesotensis.</title>
        <authorList>
            <person name="Lai Y."/>
            <person name="Liu K."/>
            <person name="Zhang X."/>
            <person name="Zhang X."/>
            <person name="Li K."/>
            <person name="Wang N."/>
            <person name="Shu C."/>
            <person name="Wu Y."/>
            <person name="Wang C."/>
            <person name="Bushley K.E."/>
            <person name="Xiang M."/>
            <person name="Liu X."/>
        </authorList>
    </citation>
    <scope>NUCLEOTIDE SEQUENCE [LARGE SCALE GENOMIC DNA]</scope>
    <source>
        <strain evidence="11 12">3608</strain>
    </source>
</reference>
<dbReference type="GO" id="GO:0003886">
    <property type="term" value="F:DNA (cytosine-5-)-methyltransferase activity"/>
    <property type="evidence" value="ECO:0007669"/>
    <property type="project" value="UniProtKB-EC"/>
</dbReference>
<feature type="active site" evidence="8">
    <location>
        <position position="825"/>
    </location>
</feature>
<keyword evidence="7" id="KW-0539">Nucleus</keyword>
<evidence type="ECO:0000313" key="11">
    <source>
        <dbReference type="EMBL" id="KJZ71974.1"/>
    </source>
</evidence>
<protein>
    <recommendedName>
        <fullName evidence="2">DNA (cytosine-5-)-methyltransferase</fullName>
        <ecNumber evidence="2">2.1.1.37</ecNumber>
    </recommendedName>
</protein>
<dbReference type="InterPro" id="IPR043151">
    <property type="entry name" value="BAH_sf"/>
</dbReference>
<gene>
    <name evidence="11" type="ORF">HIM_08654</name>
</gene>
<dbReference type="CDD" id="cd04712">
    <property type="entry name" value="BAH_DCM_I"/>
    <property type="match status" value="1"/>
</dbReference>
<keyword evidence="6" id="KW-0238">DNA-binding</keyword>
<dbReference type="OrthoDB" id="5376140at2759"/>
<sequence length="1299" mass="145000">METPTELDAPAAEAPVLEHQPDWLLPDELLMDWSDFDLAQMFDAQGGVSAGEVFATDEQETAPWIAQEQDVLIQDSLVQDSLIQDSVEPPDATEEESHCIVQVSSDADETRASPTLSPPMSQSLRVELPEFAMLAPRSCYEPFDPGVPTMPEAEALASLSAARRRLQVGSDDDYIQYDLDDFAVYCDTARYPCEMRPLHHLDTKAQLGDFLFDGILSVGGENRIFVRRVPIVAMPVDNYGDLSKHTVQGDIWLQSKLNRRRSIYYRLGSPAKEYARFFHPSVWVADLAKHFVDFLKVMRDRKRSVTIHMFRTTFRGWLRRKHKDAPAFVGWLKQHPRHDFRCAVAANVMYLHKEAIGVLGERETLYHTIWAEILFFSRYRRQPQAASPRTVVTQYTHDCFKHMPFGDQLEVVPMSPATGRLRDRLIRERHLELPSALHGSAKAVSTAAKDRIRSIQPGDTISTHRDGEQSGTMWKREVSRGCDDADRWFALVQRAHGKKNGSRVFDVIWYYRPGDTLCGLMKYPWNNELFLSDHCSCTETQKISEHEVLGVHDVDFGGTSTTPAEFFCRQTYVHQERKWITLDRQHMSCPHAGRRSRSPRYLPGDTLLVLINAGSHISEPCELDCVYKKDGEKAYRFRRLFRRAKVDPQARGARPNELVFSHTLAECKEQSITGRCHVRFFTTDSEIPAPYDRNGVGCCFFITHEQSVDQDGNARFAPLEAIPETLRQGYDPDLVIPRLRGIDLFCGGGNFGRGLEDGGAIEMNWANDYDSKAIHTYMANVADPGTVSAFLGSIDDLQRQAILGKFSQSVPLIGDVDFISAGSPCPGFSRLTNDKTTVQQRKNQSLVAAFASFVDLYRPRYGLLENVPGIVHRTANRDQDVFSQLICAIVGLGYQTQFFFLDASSCGSAQRRSRVFLAFAAPGHELPAKPIMTHSHPPNTKGWGLGLLPTGEPMAVREMPSSTPFDFISAEEATSDLPPILDAKPDICVPFPDHRVSLGITRSQRLRTWNIPKQPWGSNFAQAWFGTGRIKAPGAGVMTAAEHALFIAERREPRSSPSPGESKKKPATCCNRVLVESASSNAYGRLYPNRLLETIVTTPNPADAKNGRSLHWHENRVITIMEARRAQGVRDDEVLLGSAPTQYKIVGNSVAREAAVSLGLVFREAWVETLHKNKELEKLPITGEDTRVESLNAQWLGNDLGAVDDTSVASEQQAGLWSGRDTSTPASTAASRSSAPGLARTSTPTKRQSFLTVEIRSKKRCRGESRRESIAALGSGIMDPSPLSNSVTAEDDLAFSEST</sequence>
<dbReference type="PANTHER" id="PTHR10629">
    <property type="entry name" value="CYTOSINE-SPECIFIC METHYLTRANSFERASE"/>
    <property type="match status" value="1"/>
</dbReference>
<feature type="region of interest" description="Disordered" evidence="9">
    <location>
        <begin position="1260"/>
        <end position="1299"/>
    </location>
</feature>
<evidence type="ECO:0000256" key="3">
    <source>
        <dbReference type="ARBA" id="ARBA00022603"/>
    </source>
</evidence>
<dbReference type="InterPro" id="IPR018117">
    <property type="entry name" value="C5_DNA_meth_AS"/>
</dbReference>
<keyword evidence="3 8" id="KW-0489">Methyltransferase</keyword>
<dbReference type="PRINTS" id="PR00105">
    <property type="entry name" value="C5METTRFRASE"/>
</dbReference>
<evidence type="ECO:0000313" key="12">
    <source>
        <dbReference type="Proteomes" id="UP000054481"/>
    </source>
</evidence>
<evidence type="ECO:0000256" key="4">
    <source>
        <dbReference type="ARBA" id="ARBA00022679"/>
    </source>
</evidence>
<keyword evidence="4 8" id="KW-0808">Transferase</keyword>
<dbReference type="PROSITE" id="PS51038">
    <property type="entry name" value="BAH"/>
    <property type="match status" value="1"/>
</dbReference>
<dbReference type="GO" id="GO:0003677">
    <property type="term" value="F:DNA binding"/>
    <property type="evidence" value="ECO:0007669"/>
    <property type="project" value="UniProtKB-KW"/>
</dbReference>
<dbReference type="InterPro" id="IPR050390">
    <property type="entry name" value="C5-Methyltransferase"/>
</dbReference>